<sequence length="185" mass="19820">MVTPVYYSVSGAQRPLVQLLGRRSGRALPTGNARDLVDGLWVTCVDVGRPMVLLDGNLLPGSLPEPEPDPALPLAQHLQERLERVRLQTGYLMGLGDVMQQPVPHMLLVRRCGPAMLLVQRLDHSGSAVSASFLNAAAAACALAWPDSLTSELLALNSSTRLQIRAGQKLYAFGLTGRTGDPSES</sequence>
<accession>A0A4Z0WDZ0</accession>
<dbReference type="Gene3D" id="3.10.310.10">
    <property type="entry name" value="Diaminopimelate Epimerase, Chain A, domain 1"/>
    <property type="match status" value="1"/>
</dbReference>
<evidence type="ECO:0000256" key="1">
    <source>
        <dbReference type="ARBA" id="ARBA00007673"/>
    </source>
</evidence>
<dbReference type="SUPFAM" id="SSF54506">
    <property type="entry name" value="Diaminopimelate epimerase-like"/>
    <property type="match status" value="1"/>
</dbReference>
<dbReference type="OrthoDB" id="9779763at2"/>
<reference evidence="3 4" key="1">
    <citation type="submission" date="2019-04" db="EMBL/GenBank/DDBJ databases">
        <title>Natronospirillum operosus gen. nov., sp. nov., a haloalkaliphilic satellite isolated from decaying biomass of laboratory culture of cyanobacterium Geitlerinema sp. and proposal of Natronospirillaceae fam. nov. and Saccharospirillaceae fam. nov.</title>
        <authorList>
            <person name="Kevbrin V."/>
            <person name="Boltyanskaya Y."/>
            <person name="Koziaeva V."/>
            <person name="Grouzdev D.S."/>
            <person name="Park M."/>
            <person name="Cho J."/>
        </authorList>
    </citation>
    <scope>NUCLEOTIDE SEQUENCE [LARGE SCALE GENOMIC DNA]</scope>
    <source>
        <strain evidence="3 4">G-116</strain>
    </source>
</reference>
<dbReference type="GO" id="GO:0016853">
    <property type="term" value="F:isomerase activity"/>
    <property type="evidence" value="ECO:0007669"/>
    <property type="project" value="UniProtKB-KW"/>
</dbReference>
<dbReference type="InterPro" id="IPR007400">
    <property type="entry name" value="PrpF-like"/>
</dbReference>
<comment type="similarity">
    <text evidence="1">Belongs to the PrpF family.</text>
</comment>
<evidence type="ECO:0000313" key="4">
    <source>
        <dbReference type="Proteomes" id="UP000297475"/>
    </source>
</evidence>
<dbReference type="PANTHER" id="PTHR43709:SF2">
    <property type="entry name" value="DUF453 DOMAIN PROTEIN (AFU_ORTHOLOGUE AFUA_6G00360)"/>
    <property type="match status" value="1"/>
</dbReference>
<dbReference type="PANTHER" id="PTHR43709">
    <property type="entry name" value="ACONITATE ISOMERASE-RELATED"/>
    <property type="match status" value="1"/>
</dbReference>
<name>A0A4Z0WDZ0_9GAMM</name>
<dbReference type="Proteomes" id="UP000297475">
    <property type="component" value="Unassembled WGS sequence"/>
</dbReference>
<protein>
    <submittedName>
        <fullName evidence="3">Uncharacterized protein</fullName>
    </submittedName>
</protein>
<dbReference type="EMBL" id="SRMF01000003">
    <property type="protein sequence ID" value="TGG93376.1"/>
    <property type="molecule type" value="Genomic_DNA"/>
</dbReference>
<evidence type="ECO:0000256" key="2">
    <source>
        <dbReference type="ARBA" id="ARBA00023235"/>
    </source>
</evidence>
<keyword evidence="2" id="KW-0413">Isomerase</keyword>
<proteinExistence type="inferred from homology"/>
<organism evidence="3 4">
    <name type="scientific">Natronospirillum operosum</name>
    <dbReference type="NCBI Taxonomy" id="2759953"/>
    <lineage>
        <taxon>Bacteria</taxon>
        <taxon>Pseudomonadati</taxon>
        <taxon>Pseudomonadota</taxon>
        <taxon>Gammaproteobacteria</taxon>
        <taxon>Oceanospirillales</taxon>
        <taxon>Natronospirillaceae</taxon>
        <taxon>Natronospirillum</taxon>
    </lineage>
</organism>
<gene>
    <name evidence="3" type="ORF">E4656_10005</name>
</gene>
<dbReference type="AlphaFoldDB" id="A0A4Z0WDZ0"/>
<keyword evidence="4" id="KW-1185">Reference proteome</keyword>
<evidence type="ECO:0000313" key="3">
    <source>
        <dbReference type="EMBL" id="TGG93376.1"/>
    </source>
</evidence>
<dbReference type="RefSeq" id="WP_135483085.1">
    <property type="nucleotide sequence ID" value="NZ_SRMF01000003.1"/>
</dbReference>
<comment type="caution">
    <text evidence="3">The sequence shown here is derived from an EMBL/GenBank/DDBJ whole genome shotgun (WGS) entry which is preliminary data.</text>
</comment>